<dbReference type="OrthoDB" id="2014201at2759"/>
<keyword evidence="2" id="KW-1133">Transmembrane helix</keyword>
<sequence>MASRTTTGLCSQKQRQISSSNFSREDEMTSHHHQGHDQQQQQQQQQIPPLQPPLQPLPPRKDERTKKTLHPLHVVDQANNHNNKASSVFSTQTTTTTTTLNRNISSSSPSRNRVSSSSLLSLSTMSENIPSDSTNNNNNYTTQILNSSTTITTTLQGNTSNSNFEKDDQQKEMDHSRRQYHDTLNDAIPEKDSLQGSYDHGESCCEMLNDDDSEDENKPLSSSAYSISVTSFQAPPSLSTFVSSSREVYKRFLGIDMNGAFVIFVILLIVVVTSVLTLTNINKAASVKPISNSDQRSTNILAPSMDNLQNSVNTLSQFKELFNRADMVNPTNSSFAFSTFLSVASNEKLAFDYTVGVVTLFQSVISNTNTNYPFVVVVVPPRINQAKGLTESVIVKRTLLTISDIQNSLRPEELPRMRFVIASYISNPTEGKHAVANNVENRYIDTFNKLHMWTLDEFNFKRVIYFDADVVVLNPQIDTLFQCGHFCAVSDLCIPEFFNGGLMVLEPNAETYRDMIEKTRQPEYKSYDGGEQGFINRYFDFNTNSTAWPLGSLATRAKQQQGSDANLPYENFEEIARSRNVQSSVYRLPFNFNVQSQLALLSSIGWYKFASEAFDDGPIALHLVFPAKPWTFIGYPMLSPSYLWQTYFRKTALYRIVPWELLLLNLLLCCFAALIIIKQVGKIELPSLLLSNLFGNMIEDHVKHFKDGKESWKSYLFFNFMPVCVVIFSCLFCAYIYLALLMIQQYDPHVIWAMMILTSGSISTVILGLYTNVLSHATFLHFSKRTFSLKVGQNYNGKKYFVWLAGILLFGMIGCGSVFLFCMLTIGLFVLQIVYASLITFPFVILLYLKVLKPISHLTIIRTLQCLTKEGEKNTLFMNKLAV</sequence>
<evidence type="ECO:0008006" key="5">
    <source>
        <dbReference type="Google" id="ProtNLM"/>
    </source>
</evidence>
<dbReference type="RefSeq" id="XP_044564468.1">
    <property type="nucleotide sequence ID" value="XM_044713001.1"/>
</dbReference>
<dbReference type="Pfam" id="PF01501">
    <property type="entry name" value="Glyco_transf_8"/>
    <property type="match status" value="1"/>
</dbReference>
<keyword evidence="2" id="KW-0472">Membrane</keyword>
<feature type="compositionally biased region" description="Low complexity" evidence="1">
    <location>
        <begin position="86"/>
        <end position="119"/>
    </location>
</feature>
<dbReference type="SUPFAM" id="SSF53448">
    <property type="entry name" value="Nucleotide-diphospho-sugar transferases"/>
    <property type="match status" value="1"/>
</dbReference>
<feature type="region of interest" description="Disordered" evidence="1">
    <location>
        <begin position="154"/>
        <end position="176"/>
    </location>
</feature>
<keyword evidence="4" id="KW-1185">Reference proteome</keyword>
<evidence type="ECO:0000313" key="4">
    <source>
        <dbReference type="Proteomes" id="UP000444721"/>
    </source>
</evidence>
<feature type="compositionally biased region" description="Low complexity" evidence="1">
    <location>
        <begin position="38"/>
        <end position="48"/>
    </location>
</feature>
<organism evidence="3 4">
    <name type="scientific">Naegleria fowleri</name>
    <name type="common">Brain eating amoeba</name>
    <dbReference type="NCBI Taxonomy" id="5763"/>
    <lineage>
        <taxon>Eukaryota</taxon>
        <taxon>Discoba</taxon>
        <taxon>Heterolobosea</taxon>
        <taxon>Tetramitia</taxon>
        <taxon>Eutetramitia</taxon>
        <taxon>Vahlkampfiidae</taxon>
        <taxon>Naegleria</taxon>
    </lineage>
</organism>
<accession>A0A6A5C2L6</accession>
<dbReference type="Proteomes" id="UP000444721">
    <property type="component" value="Unassembled WGS sequence"/>
</dbReference>
<dbReference type="InterPro" id="IPR050587">
    <property type="entry name" value="GNT1/Glycosyltrans_8"/>
</dbReference>
<evidence type="ECO:0000256" key="2">
    <source>
        <dbReference type="SAM" id="Phobius"/>
    </source>
</evidence>
<feature type="compositionally biased region" description="Polar residues" evidence="1">
    <location>
        <begin position="1"/>
        <end position="22"/>
    </location>
</feature>
<reference evidence="3 4" key="1">
    <citation type="journal article" date="2019" name="Sci. Rep.">
        <title>Nanopore sequencing improves the draft genome of the human pathogenic amoeba Naegleria fowleri.</title>
        <authorList>
            <person name="Liechti N."/>
            <person name="Schurch N."/>
            <person name="Bruggmann R."/>
            <person name="Wittwer M."/>
        </authorList>
    </citation>
    <scope>NUCLEOTIDE SEQUENCE [LARGE SCALE GENOMIC DNA]</scope>
    <source>
        <strain evidence="3 4">ATCC 30894</strain>
    </source>
</reference>
<dbReference type="InterPro" id="IPR002495">
    <property type="entry name" value="Glyco_trans_8"/>
</dbReference>
<feature type="region of interest" description="Disordered" evidence="1">
    <location>
        <begin position="1"/>
        <end position="119"/>
    </location>
</feature>
<dbReference type="AlphaFoldDB" id="A0A6A5C2L6"/>
<keyword evidence="2" id="KW-0812">Transmembrane</keyword>
<dbReference type="VEuPathDB" id="AmoebaDB:NF0110410"/>
<proteinExistence type="predicted"/>
<protein>
    <recommendedName>
        <fullName evidence="5">Glycosyltransferase</fullName>
    </recommendedName>
</protein>
<dbReference type="GO" id="GO:0016757">
    <property type="term" value="F:glycosyltransferase activity"/>
    <property type="evidence" value="ECO:0007669"/>
    <property type="project" value="InterPro"/>
</dbReference>
<gene>
    <name evidence="3" type="ORF">FDP41_000908</name>
</gene>
<name>A0A6A5C2L6_NAEFO</name>
<feature type="transmembrane region" description="Helical" evidence="2">
    <location>
        <begin position="656"/>
        <end position="677"/>
    </location>
</feature>
<dbReference type="Gene3D" id="3.90.550.10">
    <property type="entry name" value="Spore Coat Polysaccharide Biosynthesis Protein SpsA, Chain A"/>
    <property type="match status" value="1"/>
</dbReference>
<comment type="caution">
    <text evidence="3">The sequence shown here is derived from an EMBL/GenBank/DDBJ whole genome shotgun (WGS) entry which is preliminary data.</text>
</comment>
<feature type="transmembrane region" description="Helical" evidence="2">
    <location>
        <begin position="826"/>
        <end position="849"/>
    </location>
</feature>
<evidence type="ECO:0000313" key="3">
    <source>
        <dbReference type="EMBL" id="KAF0979755.1"/>
    </source>
</evidence>
<feature type="transmembrane region" description="Helical" evidence="2">
    <location>
        <begin position="750"/>
        <end position="779"/>
    </location>
</feature>
<dbReference type="OMA" id="INIACTI"/>
<feature type="transmembrane region" description="Helical" evidence="2">
    <location>
        <begin position="800"/>
        <end position="820"/>
    </location>
</feature>
<dbReference type="PANTHER" id="PTHR11183">
    <property type="entry name" value="GLYCOGENIN SUBFAMILY MEMBER"/>
    <property type="match status" value="1"/>
</dbReference>
<dbReference type="VEuPathDB" id="AmoebaDB:FDP41_000908"/>
<feature type="transmembrane region" description="Helical" evidence="2">
    <location>
        <begin position="715"/>
        <end position="738"/>
    </location>
</feature>
<feature type="compositionally biased region" description="Basic and acidic residues" evidence="1">
    <location>
        <begin position="164"/>
        <end position="176"/>
    </location>
</feature>
<dbReference type="InterPro" id="IPR029044">
    <property type="entry name" value="Nucleotide-diphossugar_trans"/>
</dbReference>
<dbReference type="GeneID" id="68108126"/>
<dbReference type="VEuPathDB" id="AmoebaDB:NfTy_050690"/>
<feature type="compositionally biased region" description="Pro residues" evidence="1">
    <location>
        <begin position="49"/>
        <end position="58"/>
    </location>
</feature>
<evidence type="ECO:0000256" key="1">
    <source>
        <dbReference type="SAM" id="MobiDB-lite"/>
    </source>
</evidence>
<dbReference type="EMBL" id="VFQX01000022">
    <property type="protein sequence ID" value="KAF0979755.1"/>
    <property type="molecule type" value="Genomic_DNA"/>
</dbReference>
<feature type="transmembrane region" description="Helical" evidence="2">
    <location>
        <begin position="260"/>
        <end position="281"/>
    </location>
</feature>